<dbReference type="EMBL" id="JACJLL010000051">
    <property type="protein sequence ID" value="MBM6819550.1"/>
    <property type="molecule type" value="Genomic_DNA"/>
</dbReference>
<accession>A0ABS2FG61</accession>
<evidence type="ECO:0000256" key="5">
    <source>
        <dbReference type="SAM" id="SignalP"/>
    </source>
</evidence>
<evidence type="ECO:0000256" key="3">
    <source>
        <dbReference type="ARBA" id="ARBA00022448"/>
    </source>
</evidence>
<evidence type="ECO:0000256" key="2">
    <source>
        <dbReference type="ARBA" id="ARBA00008520"/>
    </source>
</evidence>
<reference evidence="6 7" key="1">
    <citation type="journal article" date="2021" name="Sci. Rep.">
        <title>The distribution of antibiotic resistance genes in chicken gut microbiota commensals.</title>
        <authorList>
            <person name="Juricova H."/>
            <person name="Matiasovicova J."/>
            <person name="Kubasova T."/>
            <person name="Cejkova D."/>
            <person name="Rychlik I."/>
        </authorList>
    </citation>
    <scope>NUCLEOTIDE SEQUENCE [LARGE SCALE GENOMIC DNA]</scope>
    <source>
        <strain evidence="6 7">An435</strain>
    </source>
</reference>
<dbReference type="PANTHER" id="PTHR43649">
    <property type="entry name" value="ARABINOSE-BINDING PROTEIN-RELATED"/>
    <property type="match status" value="1"/>
</dbReference>
<keyword evidence="7" id="KW-1185">Reference proteome</keyword>
<evidence type="ECO:0000313" key="7">
    <source>
        <dbReference type="Proteomes" id="UP000767334"/>
    </source>
</evidence>
<evidence type="ECO:0000256" key="1">
    <source>
        <dbReference type="ARBA" id="ARBA00004196"/>
    </source>
</evidence>
<keyword evidence="3" id="KW-0813">Transport</keyword>
<dbReference type="InterPro" id="IPR006059">
    <property type="entry name" value="SBP"/>
</dbReference>
<feature type="chain" id="PRO_5045486262" evidence="5">
    <location>
        <begin position="21"/>
        <end position="446"/>
    </location>
</feature>
<protein>
    <submittedName>
        <fullName evidence="6">ABC transporter substrate-binding protein</fullName>
    </submittedName>
</protein>
<dbReference type="SUPFAM" id="SSF53850">
    <property type="entry name" value="Periplasmic binding protein-like II"/>
    <property type="match status" value="1"/>
</dbReference>
<feature type="signal peptide" evidence="5">
    <location>
        <begin position="1"/>
        <end position="20"/>
    </location>
</feature>
<organism evidence="6 7">
    <name type="scientific">Clostridium saudiense</name>
    <dbReference type="NCBI Taxonomy" id="1414720"/>
    <lineage>
        <taxon>Bacteria</taxon>
        <taxon>Bacillati</taxon>
        <taxon>Bacillota</taxon>
        <taxon>Clostridia</taxon>
        <taxon>Eubacteriales</taxon>
        <taxon>Clostridiaceae</taxon>
        <taxon>Clostridium</taxon>
    </lineage>
</organism>
<dbReference type="Proteomes" id="UP000767334">
    <property type="component" value="Unassembled WGS sequence"/>
</dbReference>
<dbReference type="CDD" id="cd14748">
    <property type="entry name" value="PBP2_UgpB"/>
    <property type="match status" value="1"/>
</dbReference>
<comment type="similarity">
    <text evidence="2">Belongs to the bacterial solute-binding protein 1 family.</text>
</comment>
<sequence>MKRRLLSMTLAVILGVTSLAGCSNNSVGSNKTGENTEITFWHSMGGKGGEAINSLVEEFNSSQDNITVIAEYQGSYDDSINKLKSSALSNSGPDVMQLYDIGTKWMIDSEYAIPMQDMVDKNDYDISSLEKNILDYYTIGGKLYSMPFNSSTPILFYNKTAFTEAGLTDEDIPTNFDEIIEVANKLAVKNGNKVSRYGYAMQIYGWFFEQFLIKQGLDYANEGNGRSGDATEVVFDSNNGALNIVEGWKTLVDSGVVGNFGRDGQNTLDAFSSGNVAMIVASTANLGDLKSKIGDSFELGTAYFPAVLEGDEGGVSVGGASLWIMDKGDEEKENAAFEFIKFMVSAETQVKWAQATGYFSVSTEAYELSEMNEYLDANPEFKTAIEQLREENNNSGAVLGVFPEARASIEENIEKVLNDEITPETAVDNMAKTINSALEKYNKSNK</sequence>
<dbReference type="InterPro" id="IPR050490">
    <property type="entry name" value="Bact_solute-bd_prot1"/>
</dbReference>
<dbReference type="PROSITE" id="PS51257">
    <property type="entry name" value="PROKAR_LIPOPROTEIN"/>
    <property type="match status" value="1"/>
</dbReference>
<keyword evidence="4 5" id="KW-0732">Signal</keyword>
<dbReference type="Pfam" id="PF13416">
    <property type="entry name" value="SBP_bac_8"/>
    <property type="match status" value="1"/>
</dbReference>
<dbReference type="Gene3D" id="3.40.190.10">
    <property type="entry name" value="Periplasmic binding protein-like II"/>
    <property type="match status" value="2"/>
</dbReference>
<comment type="subcellular location">
    <subcellularLocation>
        <location evidence="1">Cell envelope</location>
    </subcellularLocation>
</comment>
<gene>
    <name evidence="6" type="ORF">H6A19_09435</name>
</gene>
<evidence type="ECO:0000256" key="4">
    <source>
        <dbReference type="ARBA" id="ARBA00022729"/>
    </source>
</evidence>
<dbReference type="RefSeq" id="WP_148322281.1">
    <property type="nucleotide sequence ID" value="NZ_JACJLL010000051.1"/>
</dbReference>
<dbReference type="PANTHER" id="PTHR43649:SF31">
    <property type="entry name" value="SN-GLYCEROL-3-PHOSPHATE-BINDING PERIPLASMIC PROTEIN UGPB"/>
    <property type="match status" value="1"/>
</dbReference>
<proteinExistence type="inferred from homology"/>
<comment type="caution">
    <text evidence="6">The sequence shown here is derived from an EMBL/GenBank/DDBJ whole genome shotgun (WGS) entry which is preliminary data.</text>
</comment>
<name>A0ABS2FG61_9CLOT</name>
<evidence type="ECO:0000313" key="6">
    <source>
        <dbReference type="EMBL" id="MBM6819550.1"/>
    </source>
</evidence>